<accession>A0ACB8C610</accession>
<reference evidence="1" key="1">
    <citation type="submission" date="2020-05" db="EMBL/GenBank/DDBJ databases">
        <title>Large-scale comparative analyses of tick genomes elucidate their genetic diversity and vector capacities.</title>
        <authorList>
            <person name="Jia N."/>
            <person name="Wang J."/>
            <person name="Shi W."/>
            <person name="Du L."/>
            <person name="Sun Y."/>
            <person name="Zhan W."/>
            <person name="Jiang J."/>
            <person name="Wang Q."/>
            <person name="Zhang B."/>
            <person name="Ji P."/>
            <person name="Sakyi L.B."/>
            <person name="Cui X."/>
            <person name="Yuan T."/>
            <person name="Jiang B."/>
            <person name="Yang W."/>
            <person name="Lam T.T.-Y."/>
            <person name="Chang Q."/>
            <person name="Ding S."/>
            <person name="Wang X."/>
            <person name="Zhu J."/>
            <person name="Ruan X."/>
            <person name="Zhao L."/>
            <person name="Wei J."/>
            <person name="Que T."/>
            <person name="Du C."/>
            <person name="Cheng J."/>
            <person name="Dai P."/>
            <person name="Han X."/>
            <person name="Huang E."/>
            <person name="Gao Y."/>
            <person name="Liu J."/>
            <person name="Shao H."/>
            <person name="Ye R."/>
            <person name="Li L."/>
            <person name="Wei W."/>
            <person name="Wang X."/>
            <person name="Wang C."/>
            <person name="Yang T."/>
            <person name="Huo Q."/>
            <person name="Li W."/>
            <person name="Guo W."/>
            <person name="Chen H."/>
            <person name="Zhou L."/>
            <person name="Ni X."/>
            <person name="Tian J."/>
            <person name="Zhou Y."/>
            <person name="Sheng Y."/>
            <person name="Liu T."/>
            <person name="Pan Y."/>
            <person name="Xia L."/>
            <person name="Li J."/>
            <person name="Zhao F."/>
            <person name="Cao W."/>
        </authorList>
    </citation>
    <scope>NUCLEOTIDE SEQUENCE</scope>
    <source>
        <strain evidence="1">Dsil-2018</strain>
    </source>
</reference>
<dbReference type="EMBL" id="CM023478">
    <property type="protein sequence ID" value="KAH7934261.1"/>
    <property type="molecule type" value="Genomic_DNA"/>
</dbReference>
<organism evidence="1 2">
    <name type="scientific">Dermacentor silvarum</name>
    <name type="common">Tick</name>
    <dbReference type="NCBI Taxonomy" id="543639"/>
    <lineage>
        <taxon>Eukaryota</taxon>
        <taxon>Metazoa</taxon>
        <taxon>Ecdysozoa</taxon>
        <taxon>Arthropoda</taxon>
        <taxon>Chelicerata</taxon>
        <taxon>Arachnida</taxon>
        <taxon>Acari</taxon>
        <taxon>Parasitiformes</taxon>
        <taxon>Ixodida</taxon>
        <taxon>Ixodoidea</taxon>
        <taxon>Ixodidae</taxon>
        <taxon>Rhipicephalinae</taxon>
        <taxon>Dermacentor</taxon>
    </lineage>
</organism>
<evidence type="ECO:0000313" key="2">
    <source>
        <dbReference type="Proteomes" id="UP000821865"/>
    </source>
</evidence>
<evidence type="ECO:0000313" key="1">
    <source>
        <dbReference type="EMBL" id="KAH7934261.1"/>
    </source>
</evidence>
<dbReference type="Proteomes" id="UP000821865">
    <property type="component" value="Chromosome 9"/>
</dbReference>
<gene>
    <name evidence="1" type="ORF">HPB49_024043</name>
</gene>
<keyword evidence="2" id="KW-1185">Reference proteome</keyword>
<proteinExistence type="predicted"/>
<protein>
    <submittedName>
        <fullName evidence="1">Uncharacterized protein</fullName>
    </submittedName>
</protein>
<name>A0ACB8C610_DERSI</name>
<comment type="caution">
    <text evidence="1">The sequence shown here is derived from an EMBL/GenBank/DDBJ whole genome shotgun (WGS) entry which is preliminary data.</text>
</comment>
<sequence length="1090" mass="121390">MDTSPARDQQPTLDRSSGRMVVAVPGTPIDETPENIAGWVVATQRGKKATLNNAESPQQVSAPQPGKKAAQPTRAQIIKKREHERKMAAEKAGKSGQSKARFSRKDEFPDLSPSKQEGRRKSRSKSRGRSPSRGRSESRDRRRSRSRDGRKLWSDIARGGAKGEKDAKERQRSRTPARKPQNNSLASKMMQLESTIKLLQETVKQQQETMKQQKELIARFTSQQHGNQSDTPWSVGTAQQTASFTPLGTPVMPPPTPSPQSLEQGKTPCQKKARRSSVIESDEDEHLNMNTGDDETESISSISTLHSRDTDTQGGLNYGARFKHINARLNRQDKCTKEISQKVDNVASAMKNFKNDVKADFAKLEAREEARINTGFEEMKHFMPRPAMDKAANNAKLRVWHWNANGLRCRKALLQQQVQSMAAPPDVIMIQETHMEETPKLPGYHVHASPPSARTSNTGAAQGVCTFVRKGITLIKLDRFLDGNTALELCATEVVVGKKTQESVCLMNAYSNPQHRSQRFRTLFQKARRKAEIAPTIEDLEKWTRSLVDAVARVSTEVETEESIPTMDPRLAHLIEARQSLQRRWKRMRHNRTLRKRIAHLGREIEKYSTQLCVQQWHAICNEADGQLHASRTWKLLRHLRDETQSKSFQQHRLAQILHAAIKEHGEDEVGKRLIDQYLPATAQVRHPDYEGTDNPALDADIEEWESTEKEAANITLWTEDGTTIPHVRGIRVLGMHFDAGNGNHTALSRLLTKRVGLRPPRAESYCEEAPKREEVSKQVARRLVVLPLPRNVHPDRNKERRVARARALAETYADDAKAVYVDAAKHQRKPKTYVAAVVRATDGKVLNACSVRATSAEQAEEAAIALALSGIPEATTILSDSRTAIANFGRGSVGTPAASLLPRTKSTTTHLRWFPAHVGVIPGGAANRNEEADVVARELAYRAAPPRPSEADEADFLDPDPLLDYGGILAWYREGRRALPGPHPRLGRREGVLLRQLQTGTVLTPALARHVCPGLFESATCSVCARELATLAHVLWGCDACAGGTVRDSLPPDMEHYISSPDHQAQLQAIQRLDAALARQKRTEATPSS</sequence>